<name>A0A367JTM9_RHIST</name>
<gene>
    <name evidence="3" type="ORF">CU098_005873</name>
</gene>
<keyword evidence="4" id="KW-1185">Reference proteome</keyword>
<comment type="caution">
    <text evidence="3">The sequence shown here is derived from an EMBL/GenBank/DDBJ whole genome shotgun (WGS) entry which is preliminary data.</text>
</comment>
<evidence type="ECO:0000256" key="1">
    <source>
        <dbReference type="SAM" id="SignalP"/>
    </source>
</evidence>
<dbReference type="InterPro" id="IPR002509">
    <property type="entry name" value="NODB_dom"/>
</dbReference>
<feature type="signal peptide" evidence="1">
    <location>
        <begin position="1"/>
        <end position="23"/>
    </location>
</feature>
<dbReference type="GO" id="GO:0004099">
    <property type="term" value="F:chitin deacetylase activity"/>
    <property type="evidence" value="ECO:0007669"/>
    <property type="project" value="TreeGrafter"/>
</dbReference>
<dbReference type="Gene3D" id="3.20.20.370">
    <property type="entry name" value="Glycoside hydrolase/deacetylase"/>
    <property type="match status" value="1"/>
</dbReference>
<dbReference type="GO" id="GO:0005975">
    <property type="term" value="P:carbohydrate metabolic process"/>
    <property type="evidence" value="ECO:0007669"/>
    <property type="project" value="InterPro"/>
</dbReference>
<organism evidence="3 4">
    <name type="scientific">Rhizopus stolonifer</name>
    <name type="common">Rhizopus nigricans</name>
    <dbReference type="NCBI Taxonomy" id="4846"/>
    <lineage>
        <taxon>Eukaryota</taxon>
        <taxon>Fungi</taxon>
        <taxon>Fungi incertae sedis</taxon>
        <taxon>Mucoromycota</taxon>
        <taxon>Mucoromycotina</taxon>
        <taxon>Mucoromycetes</taxon>
        <taxon>Mucorales</taxon>
        <taxon>Mucorineae</taxon>
        <taxon>Rhizopodaceae</taxon>
        <taxon>Rhizopus</taxon>
    </lineage>
</organism>
<dbReference type="PANTHER" id="PTHR10587:SF98">
    <property type="entry name" value="CHITIN DEACETYLASE"/>
    <property type="match status" value="1"/>
</dbReference>
<evidence type="ECO:0000259" key="2">
    <source>
        <dbReference type="PROSITE" id="PS51677"/>
    </source>
</evidence>
<sequence length="466" mass="49298">MVWFSNSIALSSAVAMLFTAVNAQTNTTSTSSSPPAQVSPAYLSDVVPISGNVKSYPGSGATIPTGKLDTIEFNSTGYPEGWKSPSTTSAEVKAAVAAIDWTMVPNATVRKADSNGDITMTGYDDSKDPDCWWSASGCVESKNPIIAPDYYRCPNVGEWGLTYDDGPLTSDAGEWAEPNLYDFLANSSQKAGLFYIGSNVIEAPAAAQRALADGHTICVHTWSHPAMTSLKNEAVVAELYWTLRAIKEVTGVTPKCWRPPFGDVDDRVRAIAWQMGMVTVIWDEDTDDWNMPGDGGGDLAPETVDGYFENWIEARKNGSDSSTGHIILQHELNNSTITMAEKWLPKVKETFNVMPWNQCFNISQPYWETNFVYPVSDGSIPSNSSAATTSAAVSSAPVSSVAASSSVAPSAASESSVAASESSSASESSASMNVAGSSASTSSGTRVAFSGFASLFLGLIAAAYAN</sequence>
<dbReference type="Pfam" id="PF01522">
    <property type="entry name" value="Polysacc_deac_1"/>
    <property type="match status" value="1"/>
</dbReference>
<dbReference type="PANTHER" id="PTHR10587">
    <property type="entry name" value="GLYCOSYL TRANSFERASE-RELATED"/>
    <property type="match status" value="1"/>
</dbReference>
<dbReference type="Proteomes" id="UP000253551">
    <property type="component" value="Unassembled WGS sequence"/>
</dbReference>
<dbReference type="AlphaFoldDB" id="A0A367JTM9"/>
<dbReference type="InterPro" id="IPR011330">
    <property type="entry name" value="Glyco_hydro/deAcase_b/a-brl"/>
</dbReference>
<protein>
    <recommendedName>
        <fullName evidence="2">NodB homology domain-containing protein</fullName>
    </recommendedName>
</protein>
<dbReference type="InterPro" id="IPR050248">
    <property type="entry name" value="Polysacc_deacetylase_ArnD"/>
</dbReference>
<dbReference type="OrthoDB" id="407355at2759"/>
<dbReference type="SUPFAM" id="SSF88713">
    <property type="entry name" value="Glycoside hydrolase/deacetylase"/>
    <property type="match status" value="1"/>
</dbReference>
<dbReference type="PROSITE" id="PS51677">
    <property type="entry name" value="NODB"/>
    <property type="match status" value="1"/>
</dbReference>
<dbReference type="GO" id="GO:0009272">
    <property type="term" value="P:fungal-type cell wall biogenesis"/>
    <property type="evidence" value="ECO:0007669"/>
    <property type="project" value="UniProtKB-ARBA"/>
</dbReference>
<accession>A0A367JTM9</accession>
<dbReference type="EMBL" id="PJQM01002720">
    <property type="protein sequence ID" value="RCH93266.1"/>
    <property type="molecule type" value="Genomic_DNA"/>
</dbReference>
<dbReference type="STRING" id="4846.A0A367JTM9"/>
<reference evidence="3 4" key="1">
    <citation type="journal article" date="2018" name="G3 (Bethesda)">
        <title>Phylogenetic and Phylogenomic Definition of Rhizopus Species.</title>
        <authorList>
            <person name="Gryganskyi A.P."/>
            <person name="Golan J."/>
            <person name="Dolatabadi S."/>
            <person name="Mondo S."/>
            <person name="Robb S."/>
            <person name="Idnurm A."/>
            <person name="Muszewska A."/>
            <person name="Steczkiewicz K."/>
            <person name="Masonjones S."/>
            <person name="Liao H.L."/>
            <person name="Gajdeczka M.T."/>
            <person name="Anike F."/>
            <person name="Vuek A."/>
            <person name="Anishchenko I.M."/>
            <person name="Voigt K."/>
            <person name="de Hoog G.S."/>
            <person name="Smith M.E."/>
            <person name="Heitman J."/>
            <person name="Vilgalys R."/>
            <person name="Stajich J.E."/>
        </authorList>
    </citation>
    <scope>NUCLEOTIDE SEQUENCE [LARGE SCALE GENOMIC DNA]</scope>
    <source>
        <strain evidence="3 4">LSU 92-RS-03</strain>
    </source>
</reference>
<proteinExistence type="predicted"/>
<evidence type="ECO:0000313" key="3">
    <source>
        <dbReference type="EMBL" id="RCH93266.1"/>
    </source>
</evidence>
<keyword evidence="1" id="KW-0732">Signal</keyword>
<feature type="domain" description="NodB homology" evidence="2">
    <location>
        <begin position="157"/>
        <end position="359"/>
    </location>
</feature>
<evidence type="ECO:0000313" key="4">
    <source>
        <dbReference type="Proteomes" id="UP000253551"/>
    </source>
</evidence>
<feature type="chain" id="PRO_5016925782" description="NodB homology domain-containing protein" evidence="1">
    <location>
        <begin position="24"/>
        <end position="466"/>
    </location>
</feature>
<dbReference type="GO" id="GO:0016020">
    <property type="term" value="C:membrane"/>
    <property type="evidence" value="ECO:0007669"/>
    <property type="project" value="TreeGrafter"/>
</dbReference>